<dbReference type="KEGG" id="osn:115221048"/>
<feature type="transmembrane region" description="Helical" evidence="9">
    <location>
        <begin position="817"/>
        <end position="836"/>
    </location>
</feature>
<dbReference type="Pfam" id="PF18139">
    <property type="entry name" value="LSDAT_euk"/>
    <property type="match status" value="1"/>
</dbReference>
<dbReference type="PANTHER" id="PTHR13800:SF1">
    <property type="entry name" value="TRANSIENT RECEPTOR POTENTIAL CATION CHANNEL TRPM"/>
    <property type="match status" value="1"/>
</dbReference>
<dbReference type="Pfam" id="PF00520">
    <property type="entry name" value="Ion_trans"/>
    <property type="match status" value="1"/>
</dbReference>
<keyword evidence="7" id="KW-0407">Ion channel</keyword>
<sequence length="1093" mass="126736">MAEVSGQKTKQPETRETQIQPPMASTSFDIPERQEMAQVYCQKPKQPQASERLIQRYFKPTFVSDILSNKPAVDGFTNKSKKSDKKWIEENIKLRNSKDEEPSKPCDAFGTVNFVEHYPKTATFVRVDHQASMEIMMCLIKSTWNIRLPSLLISVIGGREDIQLNPHTEAVGRGLYKAARTIDAWIITEGLHTGVAKYIGEVMHNKENKVDAMNEVTTLGIAPWNCVLEEISLVNKQGSWPAHYFTETNSKKEKYALDPNHSHFILVDDGTKDNFGEIIEFRKKLEHTISQEKIPETGFKVPAVAVMVGGELETLKSVSDSISRNIPVVIVKGTGQAADVMAYAYERVFGKRKEIMDFGSLQKLKTDIRKKITEEFEGWNIKQVNNTGDWVLSSLRRPNLLTVCDINSDEDFGVAILKAVFKTKIKSRNLKLTFKWERLDNALNKLFIEGTSWQINKLDNVMLFALKEGKSDIVELFLEYKINLKELLTETHINTLFDMLNTYLTDTCEEFLNKFLKNIHQEEVKFCFETKLFLWALFLNRKEMASLFWKEGMGALSSALIANNLLKSLKGKCKEYGTSTQLQEQADNYENHAIGILDECLYTDEKQTLDLLLLQQKMWNNSSNMQIAFDLNNEKFMAHDACQSVLTKIWMKQINKTNSIWKLLLCILCPLFLFLIKFDSEEQNSDMEPKETCCSKPHGIYGIRKCMKFYNTPVIKFWISLIFYVIFLGIYSYVLLVELKPQRSFLEWLLIMWVIGIFTEEIHQILVRDFVLTKRSLSIRSKFKKYIHSAWNINDVITIVLFILGYILRSLDVAETARVIFCLNLISFYIRFLHMFSIDKNLGPKLVMIKEMMRDLGYFAMIMFIFMTAFGIATQSILNPSTPASFDLFKEVFRKAYFLIYAEFFLEEYDGNPNCKENNSTCPTEITTYSAIILMCIYVLLTNILLLNLLIAMFSSTYEKVQKKSHLHWSFQRYDIINEFSIRPPLPPPFIILSNIYQFCRYLYQKTKDQGPGIKYVFSHKYDHGDASKLLEWEHKMVQSYLSRQHKPDSNDKDLINQLKSKVEELQHNVDEKMENIDTSLAWIKENLMKTKP</sequence>
<evidence type="ECO:0000256" key="7">
    <source>
        <dbReference type="ARBA" id="ARBA00023303"/>
    </source>
</evidence>
<feature type="domain" description="TRPM SLOG" evidence="11">
    <location>
        <begin position="122"/>
        <end position="376"/>
    </location>
</feature>
<dbReference type="GO" id="GO:0005261">
    <property type="term" value="F:monoatomic cation channel activity"/>
    <property type="evidence" value="ECO:0007669"/>
    <property type="project" value="TreeGrafter"/>
</dbReference>
<dbReference type="InterPro" id="IPR057366">
    <property type="entry name" value="TRPM-like"/>
</dbReference>
<evidence type="ECO:0000256" key="9">
    <source>
        <dbReference type="SAM" id="Phobius"/>
    </source>
</evidence>
<keyword evidence="6 9" id="KW-0472">Membrane</keyword>
<feature type="region of interest" description="Disordered" evidence="8">
    <location>
        <begin position="1"/>
        <end position="29"/>
    </location>
</feature>
<gene>
    <name evidence="14" type="primary">LOC115221048</name>
</gene>
<accession>A0A7E6FFX6</accession>
<dbReference type="InterPro" id="IPR050927">
    <property type="entry name" value="TRPM"/>
</dbReference>
<feature type="transmembrane region" description="Helical" evidence="9">
    <location>
        <begin position="748"/>
        <end position="771"/>
    </location>
</feature>
<evidence type="ECO:0000313" key="14">
    <source>
        <dbReference type="RefSeq" id="XP_036366250.1"/>
    </source>
</evidence>
<evidence type="ECO:0000256" key="5">
    <source>
        <dbReference type="ARBA" id="ARBA00023065"/>
    </source>
</evidence>
<feature type="transmembrane region" description="Helical" evidence="9">
    <location>
        <begin position="856"/>
        <end position="878"/>
    </location>
</feature>
<evidence type="ECO:0000256" key="4">
    <source>
        <dbReference type="ARBA" id="ARBA00022989"/>
    </source>
</evidence>
<evidence type="ECO:0000256" key="6">
    <source>
        <dbReference type="ARBA" id="ARBA00023136"/>
    </source>
</evidence>
<evidence type="ECO:0000256" key="3">
    <source>
        <dbReference type="ARBA" id="ARBA00022692"/>
    </source>
</evidence>
<keyword evidence="13" id="KW-1185">Reference proteome</keyword>
<organism evidence="13 14">
    <name type="scientific">Octopus sinensis</name>
    <name type="common">East Asian common octopus</name>
    <dbReference type="NCBI Taxonomy" id="2607531"/>
    <lineage>
        <taxon>Eukaryota</taxon>
        <taxon>Metazoa</taxon>
        <taxon>Spiralia</taxon>
        <taxon>Lophotrochozoa</taxon>
        <taxon>Mollusca</taxon>
        <taxon>Cephalopoda</taxon>
        <taxon>Coleoidea</taxon>
        <taxon>Octopodiformes</taxon>
        <taxon>Octopoda</taxon>
        <taxon>Incirrata</taxon>
        <taxon>Octopodidae</taxon>
        <taxon>Octopus</taxon>
    </lineage>
</organism>
<dbReference type="RefSeq" id="XP_036366250.1">
    <property type="nucleotide sequence ID" value="XM_036510357.1"/>
</dbReference>
<protein>
    <submittedName>
        <fullName evidence="14">Transient receptor potential cation channel subfamily M member-like 2 isoform X1</fullName>
    </submittedName>
</protein>
<feature type="transmembrane region" description="Helical" evidence="9">
    <location>
        <begin position="792"/>
        <end position="811"/>
    </location>
</feature>
<keyword evidence="2" id="KW-0813">Transport</keyword>
<feature type="transmembrane region" description="Helical" evidence="9">
    <location>
        <begin position="660"/>
        <end position="678"/>
    </location>
</feature>
<proteinExistence type="predicted"/>
<comment type="subcellular location">
    <subcellularLocation>
        <location evidence="1">Membrane</location>
        <topology evidence="1">Multi-pass membrane protein</topology>
    </subcellularLocation>
</comment>
<evidence type="ECO:0000256" key="2">
    <source>
        <dbReference type="ARBA" id="ARBA00022448"/>
    </source>
</evidence>
<feature type="transmembrane region" description="Helical" evidence="9">
    <location>
        <begin position="929"/>
        <end position="954"/>
    </location>
</feature>
<dbReference type="Proteomes" id="UP000515154">
    <property type="component" value="Linkage group LG17"/>
</dbReference>
<dbReference type="PANTHER" id="PTHR13800">
    <property type="entry name" value="TRANSIENT RECEPTOR POTENTIAL CATION CHANNEL, SUBFAMILY M, MEMBER 6"/>
    <property type="match status" value="1"/>
</dbReference>
<dbReference type="GO" id="GO:0030001">
    <property type="term" value="P:metal ion transport"/>
    <property type="evidence" value="ECO:0007669"/>
    <property type="project" value="TreeGrafter"/>
</dbReference>
<dbReference type="InterPro" id="IPR005821">
    <property type="entry name" value="Ion_trans_dom"/>
</dbReference>
<evidence type="ECO:0000256" key="8">
    <source>
        <dbReference type="SAM" id="MobiDB-lite"/>
    </source>
</evidence>
<dbReference type="AlphaFoldDB" id="A0A7E6FFX6"/>
<dbReference type="InterPro" id="IPR041491">
    <property type="entry name" value="TRPM_SLOG"/>
</dbReference>
<evidence type="ECO:0000313" key="13">
    <source>
        <dbReference type="Proteomes" id="UP000515154"/>
    </source>
</evidence>
<evidence type="ECO:0000259" key="11">
    <source>
        <dbReference type="Pfam" id="PF18139"/>
    </source>
</evidence>
<reference evidence="14" key="1">
    <citation type="submission" date="2025-08" db="UniProtKB">
        <authorList>
            <consortium name="RefSeq"/>
        </authorList>
    </citation>
    <scope>IDENTIFICATION</scope>
</reference>
<dbReference type="Pfam" id="PF25508">
    <property type="entry name" value="TRPM2"/>
    <property type="match status" value="2"/>
</dbReference>
<dbReference type="GO" id="GO:0005886">
    <property type="term" value="C:plasma membrane"/>
    <property type="evidence" value="ECO:0007669"/>
    <property type="project" value="TreeGrafter"/>
</dbReference>
<feature type="compositionally biased region" description="Polar residues" evidence="8">
    <location>
        <begin position="17"/>
        <end position="28"/>
    </location>
</feature>
<keyword evidence="5" id="KW-0406">Ion transport</keyword>
<dbReference type="Gene3D" id="1.10.287.70">
    <property type="match status" value="1"/>
</dbReference>
<feature type="domain" description="Ion transport" evidence="10">
    <location>
        <begin position="722"/>
        <end position="965"/>
    </location>
</feature>
<feature type="domain" description="TRPM-like" evidence="12">
    <location>
        <begin position="529"/>
        <end position="639"/>
    </location>
</feature>
<name>A0A7E6FFX6_9MOLL</name>
<evidence type="ECO:0000259" key="10">
    <source>
        <dbReference type="Pfam" id="PF00520"/>
    </source>
</evidence>
<keyword evidence="3 9" id="KW-0812">Transmembrane</keyword>
<feature type="transmembrane region" description="Helical" evidence="9">
    <location>
        <begin position="714"/>
        <end position="736"/>
    </location>
</feature>
<keyword evidence="4 9" id="KW-1133">Transmembrane helix</keyword>
<evidence type="ECO:0000259" key="12">
    <source>
        <dbReference type="Pfam" id="PF25508"/>
    </source>
</evidence>
<feature type="domain" description="TRPM-like" evidence="12">
    <location>
        <begin position="445"/>
        <end position="502"/>
    </location>
</feature>
<evidence type="ECO:0000256" key="1">
    <source>
        <dbReference type="ARBA" id="ARBA00004141"/>
    </source>
</evidence>